<protein>
    <recommendedName>
        <fullName evidence="3">Phage gp6-like head-tail connector protein</fullName>
    </recommendedName>
</protein>
<dbReference type="Proteomes" id="UP001216674">
    <property type="component" value="Unassembled WGS sequence"/>
</dbReference>
<comment type="caution">
    <text evidence="1">The sequence shown here is derived from an EMBL/GenBank/DDBJ whole genome shotgun (WGS) entry which is preliminary data.</text>
</comment>
<gene>
    <name evidence="1" type="ORF">P3W85_29955</name>
</gene>
<keyword evidence="2" id="KW-1185">Reference proteome</keyword>
<reference evidence="1 2" key="1">
    <citation type="submission" date="2023-03" db="EMBL/GenBank/DDBJ databases">
        <title>Draft assemblies of triclosan tolerant bacteria isolated from returned activated sludge.</title>
        <authorList>
            <person name="Van Hamelsveld S."/>
        </authorList>
    </citation>
    <scope>NUCLEOTIDE SEQUENCE [LARGE SCALE GENOMIC DNA]</scope>
    <source>
        <strain evidence="1 2">GW210010_S58</strain>
    </source>
</reference>
<dbReference type="InterPro" id="IPR011738">
    <property type="entry name" value="Phage_CHP"/>
</dbReference>
<accession>A0ABT6AXR2</accession>
<dbReference type="NCBIfam" id="TIGR02215">
    <property type="entry name" value="phage_chp_gp8"/>
    <property type="match status" value="1"/>
</dbReference>
<name>A0ABT6AXR2_9BURK</name>
<evidence type="ECO:0000313" key="2">
    <source>
        <dbReference type="Proteomes" id="UP001216674"/>
    </source>
</evidence>
<proteinExistence type="predicted"/>
<sequence length="186" mass="20567">MPAVLIDYLADEPISFADFEGQSRVDGDEEQAHITGVVIPAARQTAETRSGAAIRPGRYRERLPGFPPTDFPLSIGQVTEIESVQWRASEGDFVTLSTNAYELLDEGRESRLAPAPGFSWPHAVAVLITYKAGTDLEKHPSVRQWLLLAAAWMFEHRELYGTQSIVEMPQGYADGLLAPITVLPRF</sequence>
<organism evidence="1 2">
    <name type="scientific">Cupriavidus basilensis</name>
    <dbReference type="NCBI Taxonomy" id="68895"/>
    <lineage>
        <taxon>Bacteria</taxon>
        <taxon>Pseudomonadati</taxon>
        <taxon>Pseudomonadota</taxon>
        <taxon>Betaproteobacteria</taxon>
        <taxon>Burkholderiales</taxon>
        <taxon>Burkholderiaceae</taxon>
        <taxon>Cupriavidus</taxon>
    </lineage>
</organism>
<evidence type="ECO:0000313" key="1">
    <source>
        <dbReference type="EMBL" id="MDF3837148.1"/>
    </source>
</evidence>
<dbReference type="RefSeq" id="WP_276267438.1">
    <property type="nucleotide sequence ID" value="NZ_JARJLM010000484.1"/>
</dbReference>
<dbReference type="Gene3D" id="1.10.3230.30">
    <property type="entry name" value="Phage gp6-like head-tail connector protein"/>
    <property type="match status" value="1"/>
</dbReference>
<dbReference type="CDD" id="cd08054">
    <property type="entry name" value="gp6"/>
    <property type="match status" value="1"/>
</dbReference>
<evidence type="ECO:0008006" key="3">
    <source>
        <dbReference type="Google" id="ProtNLM"/>
    </source>
</evidence>
<dbReference type="EMBL" id="JARJLM010000484">
    <property type="protein sequence ID" value="MDF3837148.1"/>
    <property type="molecule type" value="Genomic_DNA"/>
</dbReference>